<dbReference type="Pfam" id="PF00999">
    <property type="entry name" value="Na_H_Exchanger"/>
    <property type="match status" value="1"/>
</dbReference>
<dbReference type="GO" id="GO:0015385">
    <property type="term" value="F:sodium:proton antiporter activity"/>
    <property type="evidence" value="ECO:0007669"/>
    <property type="project" value="InterPro"/>
</dbReference>
<evidence type="ECO:0000256" key="8">
    <source>
        <dbReference type="ARBA" id="ARBA00023136"/>
    </source>
</evidence>
<dbReference type="PANTHER" id="PTHR10110:SF86">
    <property type="entry name" value="SODIUM_HYDROGEN EXCHANGER 7"/>
    <property type="match status" value="1"/>
</dbReference>
<evidence type="ECO:0000256" key="5">
    <source>
        <dbReference type="ARBA" id="ARBA00022989"/>
    </source>
</evidence>
<comment type="function">
    <text evidence="10">Na(+)/H(+) antiporter that extrudes sodium in exchange for external protons.</text>
</comment>
<feature type="transmembrane region" description="Helical" evidence="10">
    <location>
        <begin position="261"/>
        <end position="282"/>
    </location>
</feature>
<dbReference type="PANTHER" id="PTHR10110">
    <property type="entry name" value="SODIUM/HYDROGEN EXCHANGER"/>
    <property type="match status" value="1"/>
</dbReference>
<feature type="transmembrane region" description="Helical" evidence="10">
    <location>
        <begin position="83"/>
        <end position="104"/>
    </location>
</feature>
<dbReference type="GO" id="GO:0005886">
    <property type="term" value="C:plasma membrane"/>
    <property type="evidence" value="ECO:0007669"/>
    <property type="project" value="UniProtKB-SubCell"/>
</dbReference>
<keyword evidence="4 10" id="KW-0812">Transmembrane</keyword>
<keyword evidence="10" id="KW-0050">Antiport</keyword>
<proteinExistence type="inferred from homology"/>
<feature type="transmembrane region" description="Helical" evidence="10">
    <location>
        <begin position="232"/>
        <end position="249"/>
    </location>
</feature>
<dbReference type="GO" id="GO:0015386">
    <property type="term" value="F:potassium:proton antiporter activity"/>
    <property type="evidence" value="ECO:0007669"/>
    <property type="project" value="TreeGrafter"/>
</dbReference>
<evidence type="ECO:0000256" key="3">
    <source>
        <dbReference type="ARBA" id="ARBA00022475"/>
    </source>
</evidence>
<feature type="domain" description="Cation/H+ exchanger transmembrane" evidence="11">
    <location>
        <begin position="11"/>
        <end position="402"/>
    </location>
</feature>
<dbReference type="RefSeq" id="WP_085109163.1">
    <property type="nucleotide sequence ID" value="NZ_JACKSN010000171.1"/>
</dbReference>
<accession>A0A1X2END5</accession>
<evidence type="ECO:0000256" key="7">
    <source>
        <dbReference type="ARBA" id="ARBA00023065"/>
    </source>
</evidence>
<dbReference type="AlphaFoldDB" id="A0A1X2END5"/>
<evidence type="ECO:0000313" key="12">
    <source>
        <dbReference type="EMBL" id="ORX07048.1"/>
    </source>
</evidence>
<evidence type="ECO:0000256" key="1">
    <source>
        <dbReference type="ARBA" id="ARBA00004651"/>
    </source>
</evidence>
<dbReference type="NCBIfam" id="TIGR00831">
    <property type="entry name" value="a_cpa1"/>
    <property type="match status" value="1"/>
</dbReference>
<sequence>MDALLLAVVGSAVLVAAVARHVNISAPLTLVGVGLLVGVIPAIPDVTMGSDLVLFVILPPLLWSAGLESSYLNMRRNIRPISLLAVGLPLATTLVVGLVAYHVVPQLTLAAAFTLGAIVAPPDAVSATAVGRRLGLPRRIMTLLSGESLLNDATALTAYKVALGAAVGATVTVAGGFATFALAAVGGVATGAVLGLLLVQVRSRLSDALAESAIGLVAPFLIYLVAEMLDGSGVLAVVVAALILGQRFTRADYSTRLQDQAVWRALTLILESFAFMLIGLQLPTVIGDLHGDTFVELFGASAAVFGTVLAVRIVWVAGFAYLPRIAPRRLRRHAPAPTPAQVAVLAWAGMRGVVSLAAAFGVPALTLAGSSFPGRPQLVFLTFVVVVGTLVLHGLTLPWLIRRMGVTGEEARSDAIAAATAQDKAARAAMERLDELLADEEPSEAAERAAEVLRNLNTRRRNAARERLRRHSGASDAEIDESLSEVFRRLRLAMLAAERAAYIAERDAGHLDDQVLRALLHGLDLEEAALNLQ</sequence>
<organism evidence="12 13">
    <name type="scientific">Mycolicibacillus trivialis</name>
    <dbReference type="NCBI Taxonomy" id="1798"/>
    <lineage>
        <taxon>Bacteria</taxon>
        <taxon>Bacillati</taxon>
        <taxon>Actinomycetota</taxon>
        <taxon>Actinomycetes</taxon>
        <taxon>Mycobacteriales</taxon>
        <taxon>Mycobacteriaceae</taxon>
        <taxon>Mycolicibacillus</taxon>
    </lineage>
</organism>
<name>A0A1X2END5_9MYCO</name>
<gene>
    <name evidence="12" type="ORF">AWC30_04935</name>
</gene>
<dbReference type="Proteomes" id="UP000193090">
    <property type="component" value="Unassembled WGS sequence"/>
</dbReference>
<dbReference type="OrthoDB" id="57886at2"/>
<comment type="caution">
    <text evidence="12">The sequence shown here is derived from an EMBL/GenBank/DDBJ whole genome shotgun (WGS) entry which is preliminary data.</text>
</comment>
<feature type="transmembrane region" description="Helical" evidence="10">
    <location>
        <begin position="342"/>
        <end position="366"/>
    </location>
</feature>
<dbReference type="GO" id="GO:0098719">
    <property type="term" value="P:sodium ion import across plasma membrane"/>
    <property type="evidence" value="ECO:0007669"/>
    <property type="project" value="TreeGrafter"/>
</dbReference>
<dbReference type="STRING" id="1798.AWC30_04935"/>
<dbReference type="Gene3D" id="6.10.140.1330">
    <property type="match status" value="1"/>
</dbReference>
<dbReference type="GO" id="GO:0051453">
    <property type="term" value="P:regulation of intracellular pH"/>
    <property type="evidence" value="ECO:0007669"/>
    <property type="project" value="TreeGrafter"/>
</dbReference>
<dbReference type="EMBL" id="LQPZ01000013">
    <property type="protein sequence ID" value="ORX07048.1"/>
    <property type="molecule type" value="Genomic_DNA"/>
</dbReference>
<evidence type="ECO:0000256" key="6">
    <source>
        <dbReference type="ARBA" id="ARBA00023053"/>
    </source>
</evidence>
<evidence type="ECO:0000256" key="10">
    <source>
        <dbReference type="RuleBase" id="RU366002"/>
    </source>
</evidence>
<dbReference type="InterPro" id="IPR006153">
    <property type="entry name" value="Cation/H_exchanger_TM"/>
</dbReference>
<keyword evidence="5 10" id="KW-1133">Transmembrane helix</keyword>
<feature type="transmembrane region" description="Helical" evidence="10">
    <location>
        <begin position="302"/>
        <end position="322"/>
    </location>
</feature>
<keyword evidence="3 10" id="KW-1003">Cell membrane</keyword>
<feature type="transmembrane region" description="Helical" evidence="10">
    <location>
        <begin position="153"/>
        <end position="174"/>
    </location>
</feature>
<keyword evidence="6 10" id="KW-0915">Sodium</keyword>
<feature type="transmembrane region" description="Helical" evidence="10">
    <location>
        <begin position="378"/>
        <end position="401"/>
    </location>
</feature>
<protein>
    <submittedName>
        <fullName evidence="12">Sodium:proton exchanger</fullName>
    </submittedName>
</protein>
<feature type="transmembrane region" description="Helical" evidence="10">
    <location>
        <begin position="180"/>
        <end position="201"/>
    </location>
</feature>
<comment type="similarity">
    <text evidence="10">Belongs to the monovalent cation:proton antiporter 1 (CPA1) transporter (TC 2.A.36) family.</text>
</comment>
<evidence type="ECO:0000313" key="13">
    <source>
        <dbReference type="Proteomes" id="UP000193090"/>
    </source>
</evidence>
<keyword evidence="13" id="KW-1185">Reference proteome</keyword>
<dbReference type="InterPro" id="IPR004705">
    <property type="entry name" value="Cation/H_exchanger_CPA1_bac"/>
</dbReference>
<keyword evidence="7 10" id="KW-0406">Ion transport</keyword>
<comment type="subcellular location">
    <subcellularLocation>
        <location evidence="1 10">Cell membrane</location>
        <topology evidence="1 10">Multi-pass membrane protein</topology>
    </subcellularLocation>
</comment>
<dbReference type="InterPro" id="IPR018422">
    <property type="entry name" value="Cation/H_exchanger_CPA1"/>
</dbReference>
<evidence type="ECO:0000259" key="11">
    <source>
        <dbReference type="Pfam" id="PF00999"/>
    </source>
</evidence>
<evidence type="ECO:0000256" key="4">
    <source>
        <dbReference type="ARBA" id="ARBA00022692"/>
    </source>
</evidence>
<keyword evidence="8 10" id="KW-0472">Membrane</keyword>
<keyword evidence="2 10" id="KW-0813">Transport</keyword>
<evidence type="ECO:0000256" key="2">
    <source>
        <dbReference type="ARBA" id="ARBA00022448"/>
    </source>
</evidence>
<evidence type="ECO:0000256" key="9">
    <source>
        <dbReference type="ARBA" id="ARBA00023201"/>
    </source>
</evidence>
<comment type="caution">
    <text evidence="10">Lacks conserved residue(s) required for the propagation of feature annotation.</text>
</comment>
<reference evidence="12 13" key="1">
    <citation type="submission" date="2016-01" db="EMBL/GenBank/DDBJ databases">
        <title>The new phylogeny of the genus Mycobacterium.</title>
        <authorList>
            <person name="Tarcisio F."/>
            <person name="Conor M."/>
            <person name="Antonella G."/>
            <person name="Elisabetta G."/>
            <person name="Giulia F.S."/>
            <person name="Sara T."/>
            <person name="Anna F."/>
            <person name="Clotilde B."/>
            <person name="Roberto B."/>
            <person name="Veronica D.S."/>
            <person name="Fabio R."/>
            <person name="Monica P."/>
            <person name="Olivier J."/>
            <person name="Enrico T."/>
            <person name="Nicola S."/>
        </authorList>
    </citation>
    <scope>NUCLEOTIDE SEQUENCE [LARGE SCALE GENOMIC DNA]</scope>
    <source>
        <strain evidence="12 13">DSM 44153</strain>
    </source>
</reference>
<keyword evidence="9 10" id="KW-0739">Sodium transport</keyword>